<gene>
    <name evidence="2" type="ORF">Tco_0874130</name>
</gene>
<evidence type="ECO:0000313" key="3">
    <source>
        <dbReference type="Proteomes" id="UP001151760"/>
    </source>
</evidence>
<dbReference type="Proteomes" id="UP001151760">
    <property type="component" value="Unassembled WGS sequence"/>
</dbReference>
<reference evidence="2" key="2">
    <citation type="submission" date="2022-01" db="EMBL/GenBank/DDBJ databases">
        <authorList>
            <person name="Yamashiro T."/>
            <person name="Shiraishi A."/>
            <person name="Satake H."/>
            <person name="Nakayama K."/>
        </authorList>
    </citation>
    <scope>NUCLEOTIDE SEQUENCE</scope>
</reference>
<feature type="region of interest" description="Disordered" evidence="1">
    <location>
        <begin position="27"/>
        <end position="61"/>
    </location>
</feature>
<evidence type="ECO:0000313" key="2">
    <source>
        <dbReference type="EMBL" id="GJT15424.1"/>
    </source>
</evidence>
<organism evidence="2 3">
    <name type="scientific">Tanacetum coccineum</name>
    <dbReference type="NCBI Taxonomy" id="301880"/>
    <lineage>
        <taxon>Eukaryota</taxon>
        <taxon>Viridiplantae</taxon>
        <taxon>Streptophyta</taxon>
        <taxon>Embryophyta</taxon>
        <taxon>Tracheophyta</taxon>
        <taxon>Spermatophyta</taxon>
        <taxon>Magnoliopsida</taxon>
        <taxon>eudicotyledons</taxon>
        <taxon>Gunneridae</taxon>
        <taxon>Pentapetalae</taxon>
        <taxon>asterids</taxon>
        <taxon>campanulids</taxon>
        <taxon>Asterales</taxon>
        <taxon>Asteraceae</taxon>
        <taxon>Asteroideae</taxon>
        <taxon>Anthemideae</taxon>
        <taxon>Anthemidinae</taxon>
        <taxon>Tanacetum</taxon>
    </lineage>
</organism>
<accession>A0ABQ5BMF6</accession>
<keyword evidence="3" id="KW-1185">Reference proteome</keyword>
<feature type="non-terminal residue" evidence="2">
    <location>
        <position position="1"/>
    </location>
</feature>
<comment type="caution">
    <text evidence="2">The sequence shown here is derived from an EMBL/GenBank/DDBJ whole genome shotgun (WGS) entry which is preliminary data.</text>
</comment>
<reference evidence="2" key="1">
    <citation type="journal article" date="2022" name="Int. J. Mol. Sci.">
        <title>Draft Genome of Tanacetum Coccineum: Genomic Comparison of Closely Related Tanacetum-Family Plants.</title>
        <authorList>
            <person name="Yamashiro T."/>
            <person name="Shiraishi A."/>
            <person name="Nakayama K."/>
            <person name="Satake H."/>
        </authorList>
    </citation>
    <scope>NUCLEOTIDE SEQUENCE</scope>
</reference>
<sequence>RMPNTRSGASRTREGLNEQIDRQMAGALGARTTARNLEPLMRDGGGQEEVKGNGGKWKKCK</sequence>
<dbReference type="EMBL" id="BQNB010013396">
    <property type="protein sequence ID" value="GJT15424.1"/>
    <property type="molecule type" value="Genomic_DNA"/>
</dbReference>
<name>A0ABQ5BMF6_9ASTR</name>
<proteinExistence type="predicted"/>
<protein>
    <submittedName>
        <fullName evidence="2">Uncharacterized protein</fullName>
    </submittedName>
</protein>
<evidence type="ECO:0000256" key="1">
    <source>
        <dbReference type="SAM" id="MobiDB-lite"/>
    </source>
</evidence>